<dbReference type="RefSeq" id="WP_284299716.1">
    <property type="nucleotide sequence ID" value="NZ_BSVA01000001.1"/>
</dbReference>
<dbReference type="EMBL" id="BSVA01000001">
    <property type="protein sequence ID" value="GMA91402.1"/>
    <property type="molecule type" value="Genomic_DNA"/>
</dbReference>
<keyword evidence="1" id="KW-0472">Membrane</keyword>
<name>A0ABQ6JUL2_9MICO</name>
<feature type="transmembrane region" description="Helical" evidence="1">
    <location>
        <begin position="53"/>
        <end position="72"/>
    </location>
</feature>
<organism evidence="2 3">
    <name type="scientific">Homoserinibacter gongjuensis</name>
    <dbReference type="NCBI Taxonomy" id="1162968"/>
    <lineage>
        <taxon>Bacteria</taxon>
        <taxon>Bacillati</taxon>
        <taxon>Actinomycetota</taxon>
        <taxon>Actinomycetes</taxon>
        <taxon>Micrococcales</taxon>
        <taxon>Microbacteriaceae</taxon>
        <taxon>Homoserinibacter</taxon>
    </lineage>
</organism>
<sequence>MRFWLSDEERRPDPVPVVTDDRAAILAGLVLWVIALAALLVFVGPLVEAGRVWWLWTCLVGIGLGLVTLVYVHRRARQR</sequence>
<evidence type="ECO:0008006" key="4">
    <source>
        <dbReference type="Google" id="ProtNLM"/>
    </source>
</evidence>
<comment type="caution">
    <text evidence="2">The sequence shown here is derived from an EMBL/GenBank/DDBJ whole genome shotgun (WGS) entry which is preliminary data.</text>
</comment>
<dbReference type="InterPro" id="IPR019681">
    <property type="entry name" value="DUF2530"/>
</dbReference>
<evidence type="ECO:0000313" key="3">
    <source>
        <dbReference type="Proteomes" id="UP001157069"/>
    </source>
</evidence>
<gene>
    <name evidence="2" type="ORF">GCM10025869_19310</name>
</gene>
<protein>
    <recommendedName>
        <fullName evidence="4">DUF2530 domain-containing protein</fullName>
    </recommendedName>
</protein>
<feature type="transmembrane region" description="Helical" evidence="1">
    <location>
        <begin position="23"/>
        <end position="47"/>
    </location>
</feature>
<keyword evidence="1" id="KW-1133">Transmembrane helix</keyword>
<keyword evidence="1" id="KW-0812">Transmembrane</keyword>
<accession>A0ABQ6JUL2</accession>
<reference evidence="3" key="1">
    <citation type="journal article" date="2019" name="Int. J. Syst. Evol. Microbiol.">
        <title>The Global Catalogue of Microorganisms (GCM) 10K type strain sequencing project: providing services to taxonomists for standard genome sequencing and annotation.</title>
        <authorList>
            <consortium name="The Broad Institute Genomics Platform"/>
            <consortium name="The Broad Institute Genome Sequencing Center for Infectious Disease"/>
            <person name="Wu L."/>
            <person name="Ma J."/>
        </authorList>
    </citation>
    <scope>NUCLEOTIDE SEQUENCE [LARGE SCALE GENOMIC DNA]</scope>
    <source>
        <strain evidence="3">NBRC 108755</strain>
    </source>
</reference>
<dbReference type="Pfam" id="PF10745">
    <property type="entry name" value="DUF2530"/>
    <property type="match status" value="1"/>
</dbReference>
<dbReference type="Proteomes" id="UP001157069">
    <property type="component" value="Unassembled WGS sequence"/>
</dbReference>
<evidence type="ECO:0000313" key="2">
    <source>
        <dbReference type="EMBL" id="GMA91402.1"/>
    </source>
</evidence>
<keyword evidence="3" id="KW-1185">Reference proteome</keyword>
<proteinExistence type="predicted"/>
<evidence type="ECO:0000256" key="1">
    <source>
        <dbReference type="SAM" id="Phobius"/>
    </source>
</evidence>